<organism evidence="1">
    <name type="scientific">Salvia splendens</name>
    <name type="common">Scarlet sage</name>
    <dbReference type="NCBI Taxonomy" id="180675"/>
    <lineage>
        <taxon>Eukaryota</taxon>
        <taxon>Viridiplantae</taxon>
        <taxon>Streptophyta</taxon>
        <taxon>Embryophyta</taxon>
        <taxon>Tracheophyta</taxon>
        <taxon>Spermatophyta</taxon>
        <taxon>Magnoliopsida</taxon>
        <taxon>eudicotyledons</taxon>
        <taxon>Gunneridae</taxon>
        <taxon>Pentapetalae</taxon>
        <taxon>asterids</taxon>
        <taxon>lamiids</taxon>
        <taxon>Lamiales</taxon>
        <taxon>Lamiaceae</taxon>
        <taxon>Nepetoideae</taxon>
        <taxon>Mentheae</taxon>
        <taxon>Salviinae</taxon>
        <taxon>Salvia</taxon>
        <taxon>Salvia subgen. Calosphace</taxon>
        <taxon>core Calosphace</taxon>
    </lineage>
</organism>
<dbReference type="AlphaFoldDB" id="A0A8X8Z0Z4"/>
<name>A0A8X8Z0Z4_SALSN</name>
<keyword evidence="2" id="KW-1185">Reference proteome</keyword>
<reference evidence="1" key="2">
    <citation type="submission" date="2020-08" db="EMBL/GenBank/DDBJ databases">
        <title>Plant Genome Project.</title>
        <authorList>
            <person name="Zhang R.-G."/>
        </authorList>
    </citation>
    <scope>NUCLEOTIDE SEQUENCE</scope>
    <source>
        <strain evidence="1">Huo1</strain>
        <tissue evidence="1">Leaf</tissue>
    </source>
</reference>
<reference evidence="1" key="1">
    <citation type="submission" date="2018-01" db="EMBL/GenBank/DDBJ databases">
        <authorList>
            <person name="Mao J.F."/>
        </authorList>
    </citation>
    <scope>NUCLEOTIDE SEQUENCE</scope>
    <source>
        <strain evidence="1">Huo1</strain>
        <tissue evidence="1">Leaf</tissue>
    </source>
</reference>
<dbReference type="Proteomes" id="UP000298416">
    <property type="component" value="Unassembled WGS sequence"/>
</dbReference>
<comment type="caution">
    <text evidence="1">The sequence shown here is derived from an EMBL/GenBank/DDBJ whole genome shotgun (WGS) entry which is preliminary data.</text>
</comment>
<gene>
    <name evidence="1" type="ORF">SASPL_152590</name>
</gene>
<sequence length="173" mass="18790">MKGTSLKESLEKLRVSEKMNLKKLSEEEDGAESDSSSDLFDFPNHELDFFSSSLPVCETNHMESGGGIEGVPDIGEGAQNGAVIVRGIEVQEAVEEVLQLLFRVNLLLQNHVQHRLSKIQIRIAQRPKKNKMGMGGELGLGLLVGEMASDIGESAAYADGYGDAMGDMADFDF</sequence>
<dbReference type="EMBL" id="PNBA02000021">
    <property type="protein sequence ID" value="KAG6387403.1"/>
    <property type="molecule type" value="Genomic_DNA"/>
</dbReference>
<proteinExistence type="predicted"/>
<accession>A0A8X8Z0Z4</accession>
<protein>
    <submittedName>
        <fullName evidence="1">Uncharacterized protein</fullName>
    </submittedName>
</protein>
<evidence type="ECO:0000313" key="2">
    <source>
        <dbReference type="Proteomes" id="UP000298416"/>
    </source>
</evidence>
<evidence type="ECO:0000313" key="1">
    <source>
        <dbReference type="EMBL" id="KAG6387403.1"/>
    </source>
</evidence>